<accession>A0ABS0YXN7</accession>
<organism evidence="4 5">
    <name type="scientific">Geomonas propionica</name>
    <dbReference type="NCBI Taxonomy" id="2798582"/>
    <lineage>
        <taxon>Bacteria</taxon>
        <taxon>Pseudomonadati</taxon>
        <taxon>Thermodesulfobacteriota</taxon>
        <taxon>Desulfuromonadia</taxon>
        <taxon>Geobacterales</taxon>
        <taxon>Geobacteraceae</taxon>
        <taxon>Geomonas</taxon>
    </lineage>
</organism>
<dbReference type="Gene3D" id="2.60.40.1220">
    <property type="match status" value="1"/>
</dbReference>
<dbReference type="InterPro" id="IPR014756">
    <property type="entry name" value="Ig_E-set"/>
</dbReference>
<dbReference type="PANTHER" id="PTHR35038:SF8">
    <property type="entry name" value="C-TYPE POLYHEME CYTOCHROME OMCC"/>
    <property type="match status" value="1"/>
</dbReference>
<dbReference type="InterPro" id="IPR032812">
    <property type="entry name" value="SbsA_Ig"/>
</dbReference>
<proteinExistence type="predicted"/>
<dbReference type="SUPFAM" id="SSF49265">
    <property type="entry name" value="Fibronectin type III"/>
    <property type="match status" value="1"/>
</dbReference>
<comment type="caution">
    <text evidence="4">The sequence shown here is derived from an EMBL/GenBank/DDBJ whole genome shotgun (WGS) entry which is preliminary data.</text>
</comment>
<dbReference type="PROSITE" id="PS50853">
    <property type="entry name" value="FN3"/>
    <property type="match status" value="1"/>
</dbReference>
<dbReference type="Proteomes" id="UP000641025">
    <property type="component" value="Unassembled WGS sequence"/>
</dbReference>
<dbReference type="Gene3D" id="2.60.40.650">
    <property type="match status" value="3"/>
</dbReference>
<dbReference type="InterPro" id="IPR014755">
    <property type="entry name" value="Cu-Rt/internalin_Ig-like"/>
</dbReference>
<protein>
    <submittedName>
        <fullName evidence="4">Ig-like domain-containing protein</fullName>
    </submittedName>
</protein>
<dbReference type="Gene3D" id="2.60.40.10">
    <property type="entry name" value="Immunoglobulins"/>
    <property type="match status" value="4"/>
</dbReference>
<evidence type="ECO:0000259" key="3">
    <source>
        <dbReference type="PROSITE" id="PS50853"/>
    </source>
</evidence>
<dbReference type="InterPro" id="IPR013783">
    <property type="entry name" value="Ig-like_fold"/>
</dbReference>
<name>A0ABS0YXN7_9BACT</name>
<evidence type="ECO:0000313" key="5">
    <source>
        <dbReference type="Proteomes" id="UP000641025"/>
    </source>
</evidence>
<dbReference type="InterPro" id="IPR036280">
    <property type="entry name" value="Multihaem_cyt_sf"/>
</dbReference>
<evidence type="ECO:0000256" key="1">
    <source>
        <dbReference type="ARBA" id="ARBA00022729"/>
    </source>
</evidence>
<dbReference type="Pfam" id="PF17957">
    <property type="entry name" value="Big_7"/>
    <property type="match status" value="1"/>
</dbReference>
<dbReference type="SUPFAM" id="SSF48695">
    <property type="entry name" value="Multiheme cytochromes"/>
    <property type="match status" value="1"/>
</dbReference>
<dbReference type="InterPro" id="IPR051829">
    <property type="entry name" value="Multiheme_Cytochr_ET"/>
</dbReference>
<dbReference type="InterPro" id="IPR003961">
    <property type="entry name" value="FN3_dom"/>
</dbReference>
<dbReference type="CDD" id="cd08168">
    <property type="entry name" value="Cytochrom_C3"/>
    <property type="match status" value="1"/>
</dbReference>
<keyword evidence="2" id="KW-1133">Transmembrane helix</keyword>
<gene>
    <name evidence="4" type="ORF">JFN90_21630</name>
</gene>
<keyword evidence="2" id="KW-0472">Membrane</keyword>
<reference evidence="4 5" key="1">
    <citation type="submission" date="2020-12" db="EMBL/GenBank/DDBJ databases">
        <title>Geomonas sp. Red259, isolated from paddy soil.</title>
        <authorList>
            <person name="Xu Z."/>
            <person name="Zhang Z."/>
            <person name="Masuda Y."/>
            <person name="Itoh H."/>
            <person name="Senoo K."/>
        </authorList>
    </citation>
    <scope>NUCLEOTIDE SEQUENCE [LARGE SCALE GENOMIC DNA]</scope>
    <source>
        <strain evidence="4 5">Red259</strain>
    </source>
</reference>
<dbReference type="PANTHER" id="PTHR35038">
    <property type="entry name" value="DISSIMILATORY SULFITE REDUCTASE SIRA"/>
    <property type="match status" value="1"/>
</dbReference>
<feature type="domain" description="Fibronectin type-III" evidence="3">
    <location>
        <begin position="899"/>
        <end position="1001"/>
    </location>
</feature>
<evidence type="ECO:0000313" key="4">
    <source>
        <dbReference type="EMBL" id="MBJ6802740.1"/>
    </source>
</evidence>
<keyword evidence="2" id="KW-0812">Transmembrane</keyword>
<sequence>MKDLRRTMRESRTQATPEAATAFALLRNMSGRTRMNLLGTLLMTLLVTCVGLTTYFMPNDASAWPTKYGSCSGSGCHVLTDPNATITTAINGVVGTSVTVPAGGSFEVDWKVTNVTNAAGGQVGVGVEINLPTGWGLAKGTVNAPAIPGWNSVWDAADGVAAGWATASSYSTATESPSSPVGYTINYNGTAWDTGTRNAAYDTGAAGLDLDGIADTMGTDAIVTVPAGTANGTYTIVVLGVGHDGSTKSHIEQAITVTVAGGADTTKPVVSAGFAATTPSTSWTIPVSGFAATDNTGVTGYMITTSATAPLSGDAAWTGTAPAGYTVAADGSYTLYPWAKDAAGNVSLVYGSPVTVLVDTVKPTVTSTVPATGATGITPDNAVTLNFSEAVNCATVTTSSVTISPAVTWAKTSCSGSQAVFAPTGQAGSTSYMVTAGTGITDVNGNAMSSSYAFNYTTATPIVRPDTVLSAPLAATVLTTTPAAITGTATTGTNPLGSVQVSTNNGSTWAAATGTASWSYSWALPSEDYVSHTILAKAVDNAANEDTTPASVTVIVDNMAPAGLANSAPANAAGNLALTTTLTSGTATDANTTAAVQYFFELATDSGFTTGVQQSGWQTTKTFAPTLAAATTYYWHVRAKDAAGNISAYTTSWSFSTIGPTAPNAPAATQYQADGVTAIVQAGTLTSSSVVIKSTVTDANNDNVTLQVEMITNGNTFAGVANCSSTSVASGLVATATCTGLSDGLSYKWRARTSDGTLNSAWVDFGPSDPDFTVALTNATPAAPIAPAQYQADGTTAIASGGAASSNVVVISATIDGGNSDPVLLEVDLNNDGIADCASPYVAGPATAKATCGGLADGSYDWRVRAKDSKSAASAWTAFTGTPDFTVATGLDFGVDTAAPTDGIASTSSGDGYVNVSWTAATDSGAGLDPVNSYKLVKSSVSTPADCSAAALYTGNGTSFFDTAVTNGTTYYYRVCALDEVGNLSAGVTTAASPSTIALPDTAITAPAANAVITAGNSITGTATAGGNPLASVQVSTNNGTTWAAATGTATWSFSWTPASEDYVAHTILAKALDSLSYADATPAQVTVRVDNVAPAGLANSTPANLATNIAIGSALTSGAATDGNTSAAVQYIFQLATNSGFTTGVQQSAWQASTSWTPTLAPGTTYYWHVMAKDAAGNTTAYTTTWSFTSGVVAPETALSAPLAGTVFSTSPATVSGTATAGTNALGSVQVSTNNGTSWSAATGTSAWSYSWTLPAEDYVAHTILARAVDNASNADPTPASVSVYVDTVAPSGLVNSTPANLATGVATTSSLVSTTATDANTTAAVQYFFEIATNSGFTTGVQQSAWQTGTTFAPTLAISTTYYWHVKAKDAAGNTTAYSTTWSFTTAAATTTVAQGTGEIAITLPPGGPESDLDSFTLSTQAGTDTVTAITVTLSAGSYAGLASIAITDDAGAVYYGTVANPSANTVAITLTTPITVTTTPTQYWVDITPKTHANMPAPPGSTYTITGTVTAITSSNPKAYSDTASATVTIDNLSPANVTSAGGAAGIASNSLYWTNPADTDFAGIVVLRRAGAAVADIPVEGGNYVVDNIIGASTVAYVGSLNNFTDTPLANGTAYYYKIFAKDSRGNYSATGVAVGPYTPARTAWSNNNMLHNSTNTGSTKWSANGGWGEPGKKYGAFSCSTCHNMNTANIMRIAGTVSTGDGSNWGTTGTVSATVSVANPATDLGSDTIHTTSSRICEVCHSQTAYHKYNNTATGHNGTVNCTQCHSHAAGFKGMGGSCLGCHNSPRGVRQQIVGATLGATGDDFVRPSRHVKNTTVKNVDCIICHAEGDTTSTETSVKQVSLHGVSGNPVLLRNVDSQGNPGTAGTNYWSWPGRRAGGTTITSTDRDNMDRFCIGCHDSDGASTITVDTAGAGITTGSALARKLTPFNPLDGGTPLNVKSQFNSGNAVGSAYASHHNLNIYTKRYTATYASTYATRGGWTGSSKDGVAVTWDTGLHCSDCHLNESNAHGARNATRMLQDKNGADAAASNASDGSATFVCYRCHLSTVYNNSNVTVTGKARIEHSSFDNMPWTVGSYNDHGIICLNCHMGGGVNSIGGIHGNNRSITTLTQGATKSYRFIYGGELGLNISEANWSTTTAPTCYTASSTWGGACNKHDGSAGTGRIGTPTYARPLQ</sequence>
<keyword evidence="1" id="KW-0732">Signal</keyword>
<dbReference type="InterPro" id="IPR036116">
    <property type="entry name" value="FN3_sf"/>
</dbReference>
<feature type="transmembrane region" description="Helical" evidence="2">
    <location>
        <begin position="37"/>
        <end position="57"/>
    </location>
</feature>
<dbReference type="EMBL" id="JAEMHK010000025">
    <property type="protein sequence ID" value="MBJ6802740.1"/>
    <property type="molecule type" value="Genomic_DNA"/>
</dbReference>
<dbReference type="Pfam" id="PF13205">
    <property type="entry name" value="Big_5"/>
    <property type="match status" value="1"/>
</dbReference>
<evidence type="ECO:0000256" key="2">
    <source>
        <dbReference type="SAM" id="Phobius"/>
    </source>
</evidence>
<keyword evidence="5" id="KW-1185">Reference proteome</keyword>
<dbReference type="SUPFAM" id="SSF81296">
    <property type="entry name" value="E set domains"/>
    <property type="match status" value="3"/>
</dbReference>